<keyword evidence="3" id="KW-1185">Reference proteome</keyword>
<dbReference type="Proteomes" id="UP000019149">
    <property type="component" value="Unassembled WGS sequence"/>
</dbReference>
<comment type="caution">
    <text evidence="2">The sequence shown here is derived from an EMBL/GenBank/DDBJ whole genome shotgun (WGS) entry which is preliminary data.</text>
</comment>
<proteinExistence type="predicted"/>
<dbReference type="GeneID" id="36343472"/>
<evidence type="ECO:0000256" key="1">
    <source>
        <dbReference type="SAM" id="MobiDB-lite"/>
    </source>
</evidence>
<reference evidence="2 3" key="1">
    <citation type="journal article" date="2013" name="Nat. Genet.">
        <title>The genome of the hydatid tapeworm Echinococcus granulosus.</title>
        <authorList>
            <person name="Zheng H."/>
            <person name="Zhang W."/>
            <person name="Zhang L."/>
            <person name="Zhang Z."/>
            <person name="Li J."/>
            <person name="Lu G."/>
            <person name="Zhu Y."/>
            <person name="Wang Y."/>
            <person name="Huang Y."/>
            <person name="Liu J."/>
            <person name="Kang H."/>
            <person name="Chen J."/>
            <person name="Wang L."/>
            <person name="Chen A."/>
            <person name="Yu S."/>
            <person name="Gao Z."/>
            <person name="Jin L."/>
            <person name="Gu W."/>
            <person name="Wang Z."/>
            <person name="Zhao L."/>
            <person name="Shi B."/>
            <person name="Wen H."/>
            <person name="Lin R."/>
            <person name="Jones M.K."/>
            <person name="Brejova B."/>
            <person name="Vinar T."/>
            <person name="Zhao G."/>
            <person name="McManus D.P."/>
            <person name="Chen Z."/>
            <person name="Zhou Y."/>
            <person name="Wang S."/>
        </authorList>
    </citation>
    <scope>NUCLEOTIDE SEQUENCE [LARGE SCALE GENOMIC DNA]</scope>
</reference>
<feature type="compositionally biased region" description="Polar residues" evidence="1">
    <location>
        <begin position="45"/>
        <end position="54"/>
    </location>
</feature>
<accession>W6UV98</accession>
<name>W6UV98_ECHGR</name>
<evidence type="ECO:0000313" key="3">
    <source>
        <dbReference type="Proteomes" id="UP000019149"/>
    </source>
</evidence>
<protein>
    <submittedName>
        <fullName evidence="2">Uncharacterized protein</fullName>
    </submittedName>
</protein>
<sequence>MCQSNLFQPKFAFNFIRRIKHICACKNDPNLLNLQLGTCGEGKQENSNLVTGSPSPLPSDCGSPP</sequence>
<dbReference type="AlphaFoldDB" id="W6UV98"/>
<gene>
    <name evidence="2" type="ORF">EGR_07757</name>
</gene>
<dbReference type="KEGG" id="egl:EGR_07757"/>
<evidence type="ECO:0000313" key="2">
    <source>
        <dbReference type="EMBL" id="EUB57364.1"/>
    </source>
</evidence>
<feature type="region of interest" description="Disordered" evidence="1">
    <location>
        <begin position="45"/>
        <end position="65"/>
    </location>
</feature>
<organism evidence="2 3">
    <name type="scientific">Echinococcus granulosus</name>
    <name type="common">Hydatid tapeworm</name>
    <dbReference type="NCBI Taxonomy" id="6210"/>
    <lineage>
        <taxon>Eukaryota</taxon>
        <taxon>Metazoa</taxon>
        <taxon>Spiralia</taxon>
        <taxon>Lophotrochozoa</taxon>
        <taxon>Platyhelminthes</taxon>
        <taxon>Cestoda</taxon>
        <taxon>Eucestoda</taxon>
        <taxon>Cyclophyllidea</taxon>
        <taxon>Taeniidae</taxon>
        <taxon>Echinococcus</taxon>
        <taxon>Echinococcus granulosus group</taxon>
    </lineage>
</organism>
<dbReference type="CTD" id="36343472"/>
<dbReference type="EMBL" id="APAU02000086">
    <property type="protein sequence ID" value="EUB57364.1"/>
    <property type="molecule type" value="Genomic_DNA"/>
</dbReference>
<dbReference type="RefSeq" id="XP_024348560.1">
    <property type="nucleotide sequence ID" value="XM_024497006.1"/>
</dbReference>